<dbReference type="InterPro" id="IPR036259">
    <property type="entry name" value="MFS_trans_sf"/>
</dbReference>
<gene>
    <name evidence="9" type="ORF">WCD74_22060</name>
</gene>
<evidence type="ECO:0000256" key="7">
    <source>
        <dbReference type="SAM" id="Phobius"/>
    </source>
</evidence>
<proteinExistence type="predicted"/>
<dbReference type="Proteomes" id="UP001385809">
    <property type="component" value="Unassembled WGS sequence"/>
</dbReference>
<protein>
    <submittedName>
        <fullName evidence="9">MFS transporter</fullName>
    </submittedName>
</protein>
<evidence type="ECO:0000256" key="5">
    <source>
        <dbReference type="ARBA" id="ARBA00022989"/>
    </source>
</evidence>
<feature type="transmembrane region" description="Helical" evidence="7">
    <location>
        <begin position="163"/>
        <end position="184"/>
    </location>
</feature>
<dbReference type="RefSeq" id="WP_337697039.1">
    <property type="nucleotide sequence ID" value="NZ_JBBEGN010000013.1"/>
</dbReference>
<dbReference type="Pfam" id="PF00083">
    <property type="entry name" value="Sugar_tr"/>
    <property type="match status" value="1"/>
</dbReference>
<feature type="transmembrane region" description="Helical" evidence="7">
    <location>
        <begin position="287"/>
        <end position="310"/>
    </location>
</feature>
<dbReference type="PROSITE" id="PS00217">
    <property type="entry name" value="SUGAR_TRANSPORT_2"/>
    <property type="match status" value="1"/>
</dbReference>
<feature type="transmembrane region" description="Helical" evidence="7">
    <location>
        <begin position="344"/>
        <end position="366"/>
    </location>
</feature>
<comment type="subcellular location">
    <subcellularLocation>
        <location evidence="1">Cell membrane</location>
        <topology evidence="1">Multi-pass membrane protein</topology>
    </subcellularLocation>
</comment>
<dbReference type="CDD" id="cd17369">
    <property type="entry name" value="MFS_ShiA_like"/>
    <property type="match status" value="1"/>
</dbReference>
<dbReference type="SUPFAM" id="SSF103473">
    <property type="entry name" value="MFS general substrate transporter"/>
    <property type="match status" value="1"/>
</dbReference>
<dbReference type="EMBL" id="JBBEGN010000013">
    <property type="protein sequence ID" value="MEJ2870470.1"/>
    <property type="molecule type" value="Genomic_DNA"/>
</dbReference>
<organism evidence="9 10">
    <name type="scientific">Actinomycetospora aurantiaca</name>
    <dbReference type="NCBI Taxonomy" id="3129233"/>
    <lineage>
        <taxon>Bacteria</taxon>
        <taxon>Bacillati</taxon>
        <taxon>Actinomycetota</taxon>
        <taxon>Actinomycetes</taxon>
        <taxon>Pseudonocardiales</taxon>
        <taxon>Pseudonocardiaceae</taxon>
        <taxon>Actinomycetospora</taxon>
    </lineage>
</organism>
<evidence type="ECO:0000313" key="10">
    <source>
        <dbReference type="Proteomes" id="UP001385809"/>
    </source>
</evidence>
<dbReference type="PROSITE" id="PS00216">
    <property type="entry name" value="SUGAR_TRANSPORT_1"/>
    <property type="match status" value="1"/>
</dbReference>
<keyword evidence="4 7" id="KW-0812">Transmembrane</keyword>
<feature type="transmembrane region" description="Helical" evidence="7">
    <location>
        <begin position="60"/>
        <end position="84"/>
    </location>
</feature>
<dbReference type="Pfam" id="PF07690">
    <property type="entry name" value="MFS_1"/>
    <property type="match status" value="1"/>
</dbReference>
<feature type="transmembrane region" description="Helical" evidence="7">
    <location>
        <begin position="413"/>
        <end position="433"/>
    </location>
</feature>
<evidence type="ECO:0000256" key="1">
    <source>
        <dbReference type="ARBA" id="ARBA00004651"/>
    </source>
</evidence>
<feature type="transmembrane region" description="Helical" evidence="7">
    <location>
        <begin position="254"/>
        <end position="275"/>
    </location>
</feature>
<evidence type="ECO:0000256" key="6">
    <source>
        <dbReference type="ARBA" id="ARBA00023136"/>
    </source>
</evidence>
<keyword evidence="10" id="KW-1185">Reference proteome</keyword>
<dbReference type="InterPro" id="IPR011701">
    <property type="entry name" value="MFS"/>
</dbReference>
<accession>A0ABU8MT20</accession>
<evidence type="ECO:0000256" key="3">
    <source>
        <dbReference type="ARBA" id="ARBA00022475"/>
    </source>
</evidence>
<keyword evidence="5 7" id="KW-1133">Transmembrane helix</keyword>
<dbReference type="InterPro" id="IPR020846">
    <property type="entry name" value="MFS_dom"/>
</dbReference>
<keyword evidence="6 7" id="KW-0472">Membrane</keyword>
<evidence type="ECO:0000256" key="4">
    <source>
        <dbReference type="ARBA" id="ARBA00022692"/>
    </source>
</evidence>
<keyword evidence="2" id="KW-0813">Transport</keyword>
<comment type="caution">
    <text evidence="9">The sequence shown here is derived from an EMBL/GenBank/DDBJ whole genome shotgun (WGS) entry which is preliminary data.</text>
</comment>
<sequence>MTLNEDAQTIARPTTETTRSRRVLPAAIGSQAIEYYDFLIYGTAASLVFGTQFFPSVSPVVGVLAAFATFAVGFLGRPVGAAIFGHIGDRYGRKPAVLGSLLLMAVATLLIGLLPTYAAVGVLAPILLTVLRVLQGISIGGQWAGVSLLALEHAPPHRRGLHAALPQIGVSVGLIGGTLMFLLISGLTNADEFAAWGWRIPFLLTVLMFPIAYYMHRYIEDTPSFRRAEAALAADGGRPRSSVVEVFRRPRQMLLAAGTYLAASVTFYVVVTGVLDYATRELRIPRGTVLTATMISMVAFAVAMVGAAWLSDLVGRRPVYAAGAALSAVWAFALFPLIESANFGLILLALSVAQVAVGAMFGTAASMFAEMFPPEVRYAGASFGNQFANIAGGGLAPFIMVALLASTGTPLSVAGYVAAASVVSLVSLALVRFPRAAEDVPSS</sequence>
<dbReference type="PROSITE" id="PS50850">
    <property type="entry name" value="MFS"/>
    <property type="match status" value="1"/>
</dbReference>
<keyword evidence="3" id="KW-1003">Cell membrane</keyword>
<feature type="domain" description="Major facilitator superfamily (MFS) profile" evidence="8">
    <location>
        <begin position="23"/>
        <end position="437"/>
    </location>
</feature>
<name>A0ABU8MT20_9PSEU</name>
<feature type="transmembrane region" description="Helical" evidence="7">
    <location>
        <begin position="387"/>
        <end position="407"/>
    </location>
</feature>
<feature type="transmembrane region" description="Helical" evidence="7">
    <location>
        <begin position="96"/>
        <end position="120"/>
    </location>
</feature>
<feature type="transmembrane region" description="Helical" evidence="7">
    <location>
        <begin position="319"/>
        <end position="338"/>
    </location>
</feature>
<reference evidence="9 10" key="1">
    <citation type="submission" date="2024-03" db="EMBL/GenBank/DDBJ databases">
        <title>Actinomycetospora sp. OC33-EN08, a novel actinomycete isolated from wild orchid (Aerides multiflora).</title>
        <authorList>
            <person name="Suriyachadkun C."/>
        </authorList>
    </citation>
    <scope>NUCLEOTIDE SEQUENCE [LARGE SCALE GENOMIC DNA]</scope>
    <source>
        <strain evidence="9 10">OC33-EN08</strain>
    </source>
</reference>
<dbReference type="PANTHER" id="PTHR43045:SF1">
    <property type="entry name" value="SHIKIMATE TRANSPORTER"/>
    <property type="match status" value="1"/>
</dbReference>
<evidence type="ECO:0000259" key="8">
    <source>
        <dbReference type="PROSITE" id="PS50850"/>
    </source>
</evidence>
<feature type="transmembrane region" description="Helical" evidence="7">
    <location>
        <begin position="196"/>
        <end position="216"/>
    </location>
</feature>
<dbReference type="PANTHER" id="PTHR43045">
    <property type="entry name" value="SHIKIMATE TRANSPORTER"/>
    <property type="match status" value="1"/>
</dbReference>
<dbReference type="InterPro" id="IPR005828">
    <property type="entry name" value="MFS_sugar_transport-like"/>
</dbReference>
<dbReference type="Gene3D" id="1.20.1250.20">
    <property type="entry name" value="MFS general substrate transporter like domains"/>
    <property type="match status" value="2"/>
</dbReference>
<evidence type="ECO:0000313" key="9">
    <source>
        <dbReference type="EMBL" id="MEJ2870470.1"/>
    </source>
</evidence>
<evidence type="ECO:0000256" key="2">
    <source>
        <dbReference type="ARBA" id="ARBA00022448"/>
    </source>
</evidence>
<dbReference type="InterPro" id="IPR005829">
    <property type="entry name" value="Sugar_transporter_CS"/>
</dbReference>